<reference evidence="1 2" key="1">
    <citation type="submission" date="2017-05" db="EMBL/GenBank/DDBJ databases">
        <title>Functional genome analysis of Paenibacillus pasadenensis strain R16: insights on endophytic life style and antifungal activity.</title>
        <authorList>
            <person name="Passera A."/>
            <person name="Marcolungo L."/>
            <person name="Casati P."/>
            <person name="Brasca M."/>
            <person name="Quaglino F."/>
            <person name="Delledonne M."/>
        </authorList>
    </citation>
    <scope>NUCLEOTIDE SEQUENCE [LARGE SCALE GENOMIC DNA]</scope>
    <source>
        <strain evidence="1 2">R16</strain>
    </source>
</reference>
<name>A0A2N5MZM6_9BACL</name>
<comment type="caution">
    <text evidence="1">The sequence shown here is derived from an EMBL/GenBank/DDBJ whole genome shotgun (WGS) entry which is preliminary data.</text>
</comment>
<keyword evidence="2" id="KW-1185">Reference proteome</keyword>
<dbReference type="EMBL" id="NFEZ01000005">
    <property type="protein sequence ID" value="PLT43536.1"/>
    <property type="molecule type" value="Genomic_DNA"/>
</dbReference>
<proteinExistence type="predicted"/>
<evidence type="ECO:0000313" key="2">
    <source>
        <dbReference type="Proteomes" id="UP000234789"/>
    </source>
</evidence>
<gene>
    <name evidence="1" type="ORF">B8V81_5076</name>
</gene>
<evidence type="ECO:0000313" key="1">
    <source>
        <dbReference type="EMBL" id="PLT43536.1"/>
    </source>
</evidence>
<organism evidence="1 2">
    <name type="scientific">Paenibacillus pasadenensis</name>
    <dbReference type="NCBI Taxonomy" id="217090"/>
    <lineage>
        <taxon>Bacteria</taxon>
        <taxon>Bacillati</taxon>
        <taxon>Bacillota</taxon>
        <taxon>Bacilli</taxon>
        <taxon>Bacillales</taxon>
        <taxon>Paenibacillaceae</taxon>
        <taxon>Paenibacillus</taxon>
    </lineage>
</organism>
<dbReference type="Proteomes" id="UP000234789">
    <property type="component" value="Unassembled WGS sequence"/>
</dbReference>
<accession>A0A2N5MZM6</accession>
<sequence length="56" mass="6325">MLMSAEQFRQVKDPSFIGTIPIDELGGERWELHYSAKLGTHLAYRSVETATKQEAS</sequence>
<protein>
    <submittedName>
        <fullName evidence="1">Uncharacterized protein</fullName>
    </submittedName>
</protein>
<dbReference type="AlphaFoldDB" id="A0A2N5MZM6"/>